<feature type="region of interest" description="Disordered" evidence="7">
    <location>
        <begin position="1"/>
        <end position="22"/>
    </location>
</feature>
<evidence type="ECO:0000256" key="4">
    <source>
        <dbReference type="ARBA" id="ARBA00022692"/>
    </source>
</evidence>
<sequence length="330" mass="36165">MSNQATVQSNPPVSTGTSEEFPQPVHPVDDVVAVRNRRTWRLIGVSIVGILIRAMVIVVELLAVVFLGSSTLLADALASSTDILATLVIIGAIKLAERPPDDDHPFGHGRYEPLAGWQLGVLMVALGSGFFIWQFISVAQHGGAKSFDFWAVLIPLVAAGFLEATYQLVYWYGRREHSSALIAEAYHYRIDAVTSLLAALSLTLAVMLPQFGDVIDHLGAMLLGAIMVGLGVLACRENLDQLMDRVPDDTHFDSVRDAAMRVEGVLEVEKVRIQHAGPDAHVDIDIEVDPELTVEAAHRISQFVRAEIQSNWPKVREVVVHIEPYYPGDH</sequence>
<dbReference type="AlphaFoldDB" id="A0A517T5J7"/>
<feature type="transmembrane region" description="Helical" evidence="8">
    <location>
        <begin position="192"/>
        <end position="211"/>
    </location>
</feature>
<evidence type="ECO:0000313" key="11">
    <source>
        <dbReference type="EMBL" id="QDT63647.1"/>
    </source>
</evidence>
<feature type="transmembrane region" description="Helical" evidence="8">
    <location>
        <begin position="149"/>
        <end position="172"/>
    </location>
</feature>
<keyword evidence="3" id="KW-0813">Transport</keyword>
<dbReference type="GO" id="GO:0008324">
    <property type="term" value="F:monoatomic cation transmembrane transporter activity"/>
    <property type="evidence" value="ECO:0007669"/>
    <property type="project" value="InterPro"/>
</dbReference>
<feature type="domain" description="Cation efflux protein cytoplasmic" evidence="10">
    <location>
        <begin position="247"/>
        <end position="325"/>
    </location>
</feature>
<evidence type="ECO:0000313" key="12">
    <source>
        <dbReference type="Proteomes" id="UP000319976"/>
    </source>
</evidence>
<reference evidence="11 12" key="1">
    <citation type="submission" date="2019-02" db="EMBL/GenBank/DDBJ databases">
        <title>Deep-cultivation of Planctomycetes and their phenomic and genomic characterization uncovers novel biology.</title>
        <authorList>
            <person name="Wiegand S."/>
            <person name="Jogler M."/>
            <person name="Boedeker C."/>
            <person name="Pinto D."/>
            <person name="Vollmers J."/>
            <person name="Rivas-Marin E."/>
            <person name="Kohn T."/>
            <person name="Peeters S.H."/>
            <person name="Heuer A."/>
            <person name="Rast P."/>
            <person name="Oberbeckmann S."/>
            <person name="Bunk B."/>
            <person name="Jeske O."/>
            <person name="Meyerdierks A."/>
            <person name="Storesund J.E."/>
            <person name="Kallscheuer N."/>
            <person name="Luecker S."/>
            <person name="Lage O.M."/>
            <person name="Pohl T."/>
            <person name="Merkel B.J."/>
            <person name="Hornburger P."/>
            <person name="Mueller R.-W."/>
            <person name="Bruemmer F."/>
            <person name="Labrenz M."/>
            <person name="Spormann A.M."/>
            <person name="Op den Camp H."/>
            <person name="Overmann J."/>
            <person name="Amann R."/>
            <person name="Jetten M.S.M."/>
            <person name="Mascher T."/>
            <person name="Medema M.H."/>
            <person name="Devos D.P."/>
            <person name="Kaster A.-K."/>
            <person name="Ovreas L."/>
            <person name="Rohde M."/>
            <person name="Galperin M.Y."/>
            <person name="Jogler C."/>
        </authorList>
    </citation>
    <scope>NUCLEOTIDE SEQUENCE [LARGE SCALE GENOMIC DNA]</scope>
    <source>
        <strain evidence="11 12">V22</strain>
    </source>
</reference>
<accession>A0A517T5J7</accession>
<feature type="transmembrane region" description="Helical" evidence="8">
    <location>
        <begin position="217"/>
        <end position="235"/>
    </location>
</feature>
<protein>
    <submittedName>
        <fullName evidence="11">Putative cation efflux system protein</fullName>
    </submittedName>
</protein>
<name>A0A517T5J7_9PLAN</name>
<evidence type="ECO:0000256" key="5">
    <source>
        <dbReference type="ARBA" id="ARBA00022989"/>
    </source>
</evidence>
<proteinExistence type="inferred from homology"/>
<dbReference type="Gene3D" id="1.20.1510.10">
    <property type="entry name" value="Cation efflux protein transmembrane domain"/>
    <property type="match status" value="1"/>
</dbReference>
<feature type="transmembrane region" description="Helical" evidence="8">
    <location>
        <begin position="72"/>
        <end position="93"/>
    </location>
</feature>
<feature type="compositionally biased region" description="Polar residues" evidence="7">
    <location>
        <begin position="1"/>
        <end position="20"/>
    </location>
</feature>
<evidence type="ECO:0000256" key="7">
    <source>
        <dbReference type="SAM" id="MobiDB-lite"/>
    </source>
</evidence>
<dbReference type="InterPro" id="IPR027469">
    <property type="entry name" value="Cation_efflux_TMD_sf"/>
</dbReference>
<dbReference type="InterPro" id="IPR036837">
    <property type="entry name" value="Cation_efflux_CTD_sf"/>
</dbReference>
<dbReference type="Proteomes" id="UP000319976">
    <property type="component" value="Chromosome"/>
</dbReference>
<evidence type="ECO:0000256" key="1">
    <source>
        <dbReference type="ARBA" id="ARBA00004141"/>
    </source>
</evidence>
<evidence type="ECO:0000259" key="10">
    <source>
        <dbReference type="Pfam" id="PF16916"/>
    </source>
</evidence>
<dbReference type="Pfam" id="PF01545">
    <property type="entry name" value="Cation_efflux"/>
    <property type="match status" value="1"/>
</dbReference>
<dbReference type="InterPro" id="IPR002524">
    <property type="entry name" value="Cation_efflux"/>
</dbReference>
<keyword evidence="12" id="KW-1185">Reference proteome</keyword>
<dbReference type="PANTHER" id="PTHR43840:SF15">
    <property type="entry name" value="MITOCHONDRIAL METAL TRANSPORTER 1-RELATED"/>
    <property type="match status" value="1"/>
</dbReference>
<evidence type="ECO:0000256" key="8">
    <source>
        <dbReference type="SAM" id="Phobius"/>
    </source>
</evidence>
<dbReference type="RefSeq" id="WP_145260129.1">
    <property type="nucleotide sequence ID" value="NZ_CP036316.1"/>
</dbReference>
<dbReference type="Pfam" id="PF16916">
    <property type="entry name" value="ZT_dimer"/>
    <property type="match status" value="1"/>
</dbReference>
<keyword evidence="4 8" id="KW-0812">Transmembrane</keyword>
<comment type="subcellular location">
    <subcellularLocation>
        <location evidence="1">Membrane</location>
        <topology evidence="1">Multi-pass membrane protein</topology>
    </subcellularLocation>
</comment>
<evidence type="ECO:0000256" key="2">
    <source>
        <dbReference type="ARBA" id="ARBA00008114"/>
    </source>
</evidence>
<organism evidence="11 12">
    <name type="scientific">Calycomorphotria hydatis</name>
    <dbReference type="NCBI Taxonomy" id="2528027"/>
    <lineage>
        <taxon>Bacteria</taxon>
        <taxon>Pseudomonadati</taxon>
        <taxon>Planctomycetota</taxon>
        <taxon>Planctomycetia</taxon>
        <taxon>Planctomycetales</taxon>
        <taxon>Planctomycetaceae</taxon>
        <taxon>Calycomorphotria</taxon>
    </lineage>
</organism>
<dbReference type="Gene3D" id="3.30.70.1350">
    <property type="entry name" value="Cation efflux protein, cytoplasmic domain"/>
    <property type="match status" value="1"/>
</dbReference>
<feature type="domain" description="Cation efflux protein transmembrane" evidence="9">
    <location>
        <begin position="47"/>
        <end position="243"/>
    </location>
</feature>
<keyword evidence="6 8" id="KW-0472">Membrane</keyword>
<dbReference type="EMBL" id="CP036316">
    <property type="protein sequence ID" value="QDT63647.1"/>
    <property type="molecule type" value="Genomic_DNA"/>
</dbReference>
<dbReference type="SUPFAM" id="SSF160240">
    <property type="entry name" value="Cation efflux protein cytoplasmic domain-like"/>
    <property type="match status" value="1"/>
</dbReference>
<dbReference type="GO" id="GO:0016020">
    <property type="term" value="C:membrane"/>
    <property type="evidence" value="ECO:0007669"/>
    <property type="project" value="UniProtKB-SubCell"/>
</dbReference>
<feature type="transmembrane region" description="Helical" evidence="8">
    <location>
        <begin position="42"/>
        <end position="66"/>
    </location>
</feature>
<dbReference type="SUPFAM" id="SSF161111">
    <property type="entry name" value="Cation efflux protein transmembrane domain-like"/>
    <property type="match status" value="1"/>
</dbReference>
<feature type="transmembrane region" description="Helical" evidence="8">
    <location>
        <begin position="114"/>
        <end position="137"/>
    </location>
</feature>
<dbReference type="InterPro" id="IPR027470">
    <property type="entry name" value="Cation_efflux_CTD"/>
</dbReference>
<dbReference type="OrthoDB" id="9806522at2"/>
<evidence type="ECO:0000256" key="6">
    <source>
        <dbReference type="ARBA" id="ARBA00023136"/>
    </source>
</evidence>
<dbReference type="KEGG" id="chya:V22_08710"/>
<evidence type="ECO:0000256" key="3">
    <source>
        <dbReference type="ARBA" id="ARBA00022448"/>
    </source>
</evidence>
<evidence type="ECO:0000259" key="9">
    <source>
        <dbReference type="Pfam" id="PF01545"/>
    </source>
</evidence>
<dbReference type="InterPro" id="IPR058533">
    <property type="entry name" value="Cation_efflux_TM"/>
</dbReference>
<keyword evidence="5 8" id="KW-1133">Transmembrane helix</keyword>
<dbReference type="NCBIfam" id="TIGR01297">
    <property type="entry name" value="CDF"/>
    <property type="match status" value="1"/>
</dbReference>
<comment type="similarity">
    <text evidence="2">Belongs to the cation diffusion facilitator (CDF) transporter (TC 2.A.4) family.</text>
</comment>
<dbReference type="InterPro" id="IPR050291">
    <property type="entry name" value="CDF_Transporter"/>
</dbReference>
<dbReference type="PANTHER" id="PTHR43840">
    <property type="entry name" value="MITOCHONDRIAL METAL TRANSPORTER 1-RELATED"/>
    <property type="match status" value="1"/>
</dbReference>
<gene>
    <name evidence="11" type="ORF">V22_08710</name>
</gene>